<protein>
    <recommendedName>
        <fullName evidence="2">C2H2-type domain-containing protein</fullName>
    </recommendedName>
</protein>
<dbReference type="SMART" id="SM00355">
    <property type="entry name" value="ZnF_C2H2"/>
    <property type="match status" value="2"/>
</dbReference>
<dbReference type="SUPFAM" id="SSF57667">
    <property type="entry name" value="beta-beta-alpha zinc fingers"/>
    <property type="match status" value="1"/>
</dbReference>
<proteinExistence type="predicted"/>
<evidence type="ECO:0000259" key="2">
    <source>
        <dbReference type="PROSITE" id="PS50157"/>
    </source>
</evidence>
<dbReference type="Proteomes" id="UP001458880">
    <property type="component" value="Unassembled WGS sequence"/>
</dbReference>
<accession>A0AAW1IDJ1</accession>
<name>A0AAW1IDJ1_POPJA</name>
<dbReference type="PANTHER" id="PTHR31511:SF12">
    <property type="entry name" value="RHO TERMINATION FACTOR N-TERMINAL DOMAIN-CONTAINING PROTEIN"/>
    <property type="match status" value="1"/>
</dbReference>
<keyword evidence="1" id="KW-0863">Zinc-finger</keyword>
<dbReference type="PANTHER" id="PTHR31511">
    <property type="entry name" value="PROTEIN CBG23764"/>
    <property type="match status" value="1"/>
</dbReference>
<gene>
    <name evidence="3" type="ORF">QE152_g36232</name>
</gene>
<dbReference type="PROSITE" id="PS50157">
    <property type="entry name" value="ZINC_FINGER_C2H2_2"/>
    <property type="match status" value="1"/>
</dbReference>
<evidence type="ECO:0000313" key="3">
    <source>
        <dbReference type="EMBL" id="KAK9687497.1"/>
    </source>
</evidence>
<sequence length="269" mass="31101">MAELEQHSSSLSTLIICSYCSQVFTRRANMKRHMANMKRHINRIHKCYLCEKCGGTLETCVHIDRETKRQRLDAAASIECCNLSFINQRQYKNHLRSQTHAANTAQIFEQGVYKMQTSFNNRIASYRIVDCGTTDISTFLESVKTKVCKLIRNTIFQLKSLKVQFELFAFYAKFNNDEEHIELESFKTKYVVVVESTILEDIFDKLADIIKTKSDEFQEKDSGFAFTKMSHLEVNLNSFKPIEGSSYIKLPPNIEAKKACINIKSRDDN</sequence>
<evidence type="ECO:0000313" key="4">
    <source>
        <dbReference type="Proteomes" id="UP001458880"/>
    </source>
</evidence>
<keyword evidence="1" id="KW-0479">Metal-binding</keyword>
<dbReference type="GO" id="GO:0008270">
    <property type="term" value="F:zinc ion binding"/>
    <property type="evidence" value="ECO:0007669"/>
    <property type="project" value="UniProtKB-KW"/>
</dbReference>
<comment type="caution">
    <text evidence="3">The sequence shown here is derived from an EMBL/GenBank/DDBJ whole genome shotgun (WGS) entry which is preliminary data.</text>
</comment>
<dbReference type="InterPro" id="IPR013087">
    <property type="entry name" value="Znf_C2H2_type"/>
</dbReference>
<dbReference type="AlphaFoldDB" id="A0AAW1IDJ1"/>
<evidence type="ECO:0000256" key="1">
    <source>
        <dbReference type="PROSITE-ProRule" id="PRU00042"/>
    </source>
</evidence>
<dbReference type="EMBL" id="JASPKY010000638">
    <property type="protein sequence ID" value="KAK9687497.1"/>
    <property type="molecule type" value="Genomic_DNA"/>
</dbReference>
<organism evidence="3 4">
    <name type="scientific">Popillia japonica</name>
    <name type="common">Japanese beetle</name>
    <dbReference type="NCBI Taxonomy" id="7064"/>
    <lineage>
        <taxon>Eukaryota</taxon>
        <taxon>Metazoa</taxon>
        <taxon>Ecdysozoa</taxon>
        <taxon>Arthropoda</taxon>
        <taxon>Hexapoda</taxon>
        <taxon>Insecta</taxon>
        <taxon>Pterygota</taxon>
        <taxon>Neoptera</taxon>
        <taxon>Endopterygota</taxon>
        <taxon>Coleoptera</taxon>
        <taxon>Polyphaga</taxon>
        <taxon>Scarabaeiformia</taxon>
        <taxon>Scarabaeidae</taxon>
        <taxon>Rutelinae</taxon>
        <taxon>Popillia</taxon>
    </lineage>
</organism>
<feature type="domain" description="C2H2-type" evidence="2">
    <location>
        <begin position="15"/>
        <end position="40"/>
    </location>
</feature>
<reference evidence="3 4" key="1">
    <citation type="journal article" date="2024" name="BMC Genomics">
        <title>De novo assembly and annotation of Popillia japonica's genome with initial clues to its potential as an invasive pest.</title>
        <authorList>
            <person name="Cucini C."/>
            <person name="Boschi S."/>
            <person name="Funari R."/>
            <person name="Cardaioli E."/>
            <person name="Iannotti N."/>
            <person name="Marturano G."/>
            <person name="Paoli F."/>
            <person name="Bruttini M."/>
            <person name="Carapelli A."/>
            <person name="Frati F."/>
            <person name="Nardi F."/>
        </authorList>
    </citation>
    <scope>NUCLEOTIDE SEQUENCE [LARGE SCALE GENOMIC DNA]</scope>
    <source>
        <strain evidence="3">DMR45628</strain>
    </source>
</reference>
<dbReference type="InterPro" id="IPR036236">
    <property type="entry name" value="Znf_C2H2_sf"/>
</dbReference>
<keyword evidence="1" id="KW-0862">Zinc</keyword>
<keyword evidence="4" id="KW-1185">Reference proteome</keyword>